<feature type="domain" description="D-alanyl-D-alanine carboxypeptidase-like core" evidence="1">
    <location>
        <begin position="113"/>
        <end position="234"/>
    </location>
</feature>
<dbReference type="InterPro" id="IPR009045">
    <property type="entry name" value="Zn_M74/Hedgehog-like"/>
</dbReference>
<dbReference type="AlphaFoldDB" id="A0AAU8PHS8"/>
<reference evidence="3" key="1">
    <citation type="journal article" date="2012" name="PLoS Negl. Trop. Dis.">
        <title>Whole genome sequences of three Treponema pallidum ssp. pertenue strains: yaws and syphilis treponemes differ in less than 0.2% of the genome sequence.</title>
        <authorList>
            <person name="Cejkova D."/>
            <person name="Zobanikova M."/>
            <person name="Chen L."/>
            <person name="Pospisilova P."/>
            <person name="Strouhal M."/>
            <person name="Qin X."/>
            <person name="Mikalova L."/>
            <person name="Norris S.J."/>
            <person name="Muzny D.M."/>
            <person name="Gibbs R.A."/>
            <person name="Fulton L.L."/>
            <person name="Sodergren E."/>
            <person name="Weinstock G.M."/>
            <person name="Smajs D."/>
        </authorList>
    </citation>
    <scope>NUCLEOTIDE SEQUENCE [LARGE SCALE GENOMIC DNA]</scope>
    <source>
        <strain evidence="3">Gauthier</strain>
    </source>
</reference>
<keyword evidence="2" id="KW-0121">Carboxypeptidase</keyword>
<name>A0AAU8PHS8_TREPG</name>
<evidence type="ECO:0000313" key="2">
    <source>
        <dbReference type="EMBL" id="AEZ59481.1"/>
    </source>
</evidence>
<evidence type="ECO:0000313" key="3">
    <source>
        <dbReference type="Proteomes" id="UP000008192"/>
    </source>
</evidence>
<dbReference type="SUPFAM" id="SSF55166">
    <property type="entry name" value="Hedgehog/DD-peptidase"/>
    <property type="match status" value="1"/>
</dbReference>
<evidence type="ECO:0000259" key="1">
    <source>
        <dbReference type="Pfam" id="PF02557"/>
    </source>
</evidence>
<dbReference type="GO" id="GO:0009002">
    <property type="term" value="F:serine-type D-Ala-D-Ala carboxypeptidase activity"/>
    <property type="evidence" value="ECO:0007669"/>
    <property type="project" value="UniProtKB-EC"/>
</dbReference>
<dbReference type="RefSeq" id="WP_014342328.1">
    <property type="nucleotide sequence ID" value="NC_016843.1"/>
</dbReference>
<dbReference type="GO" id="GO:0006508">
    <property type="term" value="P:proteolysis"/>
    <property type="evidence" value="ECO:0007669"/>
    <property type="project" value="InterPro"/>
</dbReference>
<dbReference type="CDD" id="cd14852">
    <property type="entry name" value="LD-carboxypeptidase"/>
    <property type="match status" value="1"/>
</dbReference>
<dbReference type="KEGG" id="tpg:TPEGAU_0221"/>
<dbReference type="InterPro" id="IPR003709">
    <property type="entry name" value="VanY-like_core_dom"/>
</dbReference>
<organism evidence="2 3">
    <name type="scientific">Treponema pallidum subsp. pertenue (strain Gauthier)</name>
    <dbReference type="NCBI Taxonomy" id="491080"/>
    <lineage>
        <taxon>Bacteria</taxon>
        <taxon>Pseudomonadati</taxon>
        <taxon>Spirochaetota</taxon>
        <taxon>Spirochaetia</taxon>
        <taxon>Spirochaetales</taxon>
        <taxon>Treponemataceae</taxon>
        <taxon>Treponema</taxon>
    </lineage>
</organism>
<dbReference type="InterPro" id="IPR058193">
    <property type="entry name" value="VanY/YodJ_core_dom"/>
</dbReference>
<dbReference type="Pfam" id="PF02557">
    <property type="entry name" value="VanY"/>
    <property type="match status" value="1"/>
</dbReference>
<protein>
    <submittedName>
        <fullName evidence="2">Serine-type D-Ala-D-Ala carboxypeptidase</fullName>
        <ecNumber evidence="2">3.4.16.4</ecNumber>
    </submittedName>
</protein>
<dbReference type="PANTHER" id="PTHR34385">
    <property type="entry name" value="D-ALANYL-D-ALANINE CARBOXYPEPTIDASE"/>
    <property type="match status" value="1"/>
</dbReference>
<proteinExistence type="predicted"/>
<keyword evidence="2" id="KW-0645">Protease</keyword>
<dbReference type="Gene3D" id="3.30.1380.10">
    <property type="match status" value="1"/>
</dbReference>
<dbReference type="EMBL" id="CP002376">
    <property type="protein sequence ID" value="AEZ59481.1"/>
    <property type="molecule type" value="Genomic_DNA"/>
</dbReference>
<sequence>MSWTKWRVGTACAYAGYVLVALGNAVSPQGVDRVDLHRVRAAAKRAALPARLATRLCAQGREFLQELDAVLTTEGYLLRLVDKKHPLPETFVPKHLVPVREQWLFFSKGRSLLLTKIAYEALHQLIQAAAHDGVALSVGSAYRSFAYQKKLFSWYAQEHGMQEAMRFSAREGTSQHQLGTVVDFGSITPAFARSDAGRWTQRNAHRFGWSLSFPPGYEQVTGYVWEPWHFRYVGVRACALQKKWFEDIQQYMLGFIHEWKVNASS</sequence>
<dbReference type="Proteomes" id="UP000008192">
    <property type="component" value="Chromosome"/>
</dbReference>
<dbReference type="EC" id="3.4.16.4" evidence="2"/>
<dbReference type="PANTHER" id="PTHR34385:SF1">
    <property type="entry name" value="PEPTIDOGLYCAN L-ALANYL-D-GLUTAMATE ENDOPEPTIDASE CWLK"/>
    <property type="match status" value="1"/>
</dbReference>
<dbReference type="InterPro" id="IPR052179">
    <property type="entry name" value="DD-CPase-like"/>
</dbReference>
<keyword evidence="2" id="KW-0378">Hydrolase</keyword>
<gene>
    <name evidence="2" type="primary">vanY</name>
    <name evidence="2" type="ordered locus">TPEGAU_0221</name>
</gene>
<accession>A0AAU8PHS8</accession>